<evidence type="ECO:0000256" key="1">
    <source>
        <dbReference type="SAM" id="MobiDB-lite"/>
    </source>
</evidence>
<feature type="compositionally biased region" description="Basic residues" evidence="1">
    <location>
        <begin position="20"/>
        <end position="39"/>
    </location>
</feature>
<proteinExistence type="predicted"/>
<organism evidence="2 3">
    <name type="scientific">Eschrichtius robustus</name>
    <name type="common">California gray whale</name>
    <name type="synonym">Eschrichtius gibbosus</name>
    <dbReference type="NCBI Taxonomy" id="9764"/>
    <lineage>
        <taxon>Eukaryota</taxon>
        <taxon>Metazoa</taxon>
        <taxon>Chordata</taxon>
        <taxon>Craniata</taxon>
        <taxon>Vertebrata</taxon>
        <taxon>Euteleostomi</taxon>
        <taxon>Mammalia</taxon>
        <taxon>Eutheria</taxon>
        <taxon>Laurasiatheria</taxon>
        <taxon>Artiodactyla</taxon>
        <taxon>Whippomorpha</taxon>
        <taxon>Cetacea</taxon>
        <taxon>Mysticeti</taxon>
        <taxon>Eschrichtiidae</taxon>
        <taxon>Eschrichtius</taxon>
    </lineage>
</organism>
<keyword evidence="3" id="KW-1185">Reference proteome</keyword>
<accession>A0AB34GSC7</accession>
<feature type="compositionally biased region" description="Gly residues" evidence="1">
    <location>
        <begin position="1"/>
        <end position="10"/>
    </location>
</feature>
<protein>
    <submittedName>
        <fullName evidence="2">Uncharacterized protein</fullName>
    </submittedName>
</protein>
<dbReference type="AlphaFoldDB" id="A0AB34GSC7"/>
<dbReference type="EMBL" id="JAIQCJ010002112">
    <property type="protein sequence ID" value="KAJ8782401.1"/>
    <property type="molecule type" value="Genomic_DNA"/>
</dbReference>
<reference evidence="2 3" key="1">
    <citation type="submission" date="2022-11" db="EMBL/GenBank/DDBJ databases">
        <title>Whole genome sequence of Eschrichtius robustus ER-17-0199.</title>
        <authorList>
            <person name="Bruniche-Olsen A."/>
            <person name="Black A.N."/>
            <person name="Fields C.J."/>
            <person name="Walden K."/>
            <person name="Dewoody J.A."/>
        </authorList>
    </citation>
    <scope>NUCLEOTIDE SEQUENCE [LARGE SCALE GENOMIC DNA]</scope>
    <source>
        <strain evidence="2">ER-17-0199</strain>
        <tissue evidence="2">Blubber</tissue>
    </source>
</reference>
<evidence type="ECO:0000313" key="3">
    <source>
        <dbReference type="Proteomes" id="UP001159641"/>
    </source>
</evidence>
<sequence>MCSAGSGGWRGEPATAIKGQKGKYLRAERHRKPKSRSRGRGGPAGSPSRGETGVSGQSWEESEAKAFGVGARRWPGVHLPHPRAPGMAREAVRAETETWEQRVSKLTGGRGKMRWIGRNGRLPETLTLPTA</sequence>
<gene>
    <name evidence="2" type="ORF">J1605_010109</name>
</gene>
<name>A0AB34GSC7_ESCRO</name>
<feature type="region of interest" description="Disordered" evidence="1">
    <location>
        <begin position="1"/>
        <end position="97"/>
    </location>
</feature>
<comment type="caution">
    <text evidence="2">The sequence shown here is derived from an EMBL/GenBank/DDBJ whole genome shotgun (WGS) entry which is preliminary data.</text>
</comment>
<dbReference type="Proteomes" id="UP001159641">
    <property type="component" value="Unassembled WGS sequence"/>
</dbReference>
<evidence type="ECO:0000313" key="2">
    <source>
        <dbReference type="EMBL" id="KAJ8782401.1"/>
    </source>
</evidence>